<dbReference type="InterPro" id="IPR011706">
    <property type="entry name" value="Cu-oxidase_C"/>
</dbReference>
<keyword evidence="8" id="KW-0325">Glycoprotein</keyword>
<organism evidence="14 15">
    <name type="scientific">Lophiotrema nucula</name>
    <dbReference type="NCBI Taxonomy" id="690887"/>
    <lineage>
        <taxon>Eukaryota</taxon>
        <taxon>Fungi</taxon>
        <taxon>Dikarya</taxon>
        <taxon>Ascomycota</taxon>
        <taxon>Pezizomycotina</taxon>
        <taxon>Dothideomycetes</taxon>
        <taxon>Pleosporomycetidae</taxon>
        <taxon>Pleosporales</taxon>
        <taxon>Lophiotremataceae</taxon>
        <taxon>Lophiotrema</taxon>
    </lineage>
</organism>
<evidence type="ECO:0000256" key="7">
    <source>
        <dbReference type="ARBA" id="ARBA00023008"/>
    </source>
</evidence>
<evidence type="ECO:0000259" key="12">
    <source>
        <dbReference type="Pfam" id="PF07731"/>
    </source>
</evidence>
<dbReference type="FunFam" id="2.60.40.420:FF:000021">
    <property type="entry name" value="Extracellular dihydrogeodin oxidase/laccase"/>
    <property type="match status" value="1"/>
</dbReference>
<keyword evidence="6" id="KW-0560">Oxidoreductase</keyword>
<comment type="catalytic activity">
    <reaction evidence="1">
        <text>4 hydroquinone + O2 = 4 benzosemiquinone + 2 H2O</text>
        <dbReference type="Rhea" id="RHEA:11276"/>
        <dbReference type="ChEBI" id="CHEBI:15377"/>
        <dbReference type="ChEBI" id="CHEBI:15379"/>
        <dbReference type="ChEBI" id="CHEBI:17594"/>
        <dbReference type="ChEBI" id="CHEBI:17977"/>
        <dbReference type="EC" id="1.10.3.2"/>
    </reaction>
</comment>
<dbReference type="Proteomes" id="UP000799770">
    <property type="component" value="Unassembled WGS sequence"/>
</dbReference>
<comment type="cofactor">
    <cofactor evidence="2">
        <name>Cu cation</name>
        <dbReference type="ChEBI" id="CHEBI:23378"/>
    </cofactor>
</comment>
<dbReference type="InterPro" id="IPR001117">
    <property type="entry name" value="Cu-oxidase_2nd"/>
</dbReference>
<dbReference type="GO" id="GO:0046274">
    <property type="term" value="P:lignin catabolic process"/>
    <property type="evidence" value="ECO:0007669"/>
    <property type="project" value="UniProtKB-KW"/>
</dbReference>
<dbReference type="GO" id="GO:0005507">
    <property type="term" value="F:copper ion binding"/>
    <property type="evidence" value="ECO:0007669"/>
    <property type="project" value="InterPro"/>
</dbReference>
<feature type="domain" description="Plastocyanin-like" evidence="12">
    <location>
        <begin position="439"/>
        <end position="569"/>
    </location>
</feature>
<evidence type="ECO:0000256" key="2">
    <source>
        <dbReference type="ARBA" id="ARBA00001935"/>
    </source>
</evidence>
<name>A0A6A5ZCC7_9PLEO</name>
<feature type="domain" description="Plastocyanin-like" evidence="11">
    <location>
        <begin position="220"/>
        <end position="369"/>
    </location>
</feature>
<feature type="signal peptide" evidence="10">
    <location>
        <begin position="1"/>
        <end position="18"/>
    </location>
</feature>
<evidence type="ECO:0000256" key="3">
    <source>
        <dbReference type="ARBA" id="ARBA00010609"/>
    </source>
</evidence>
<dbReference type="PROSITE" id="PS00080">
    <property type="entry name" value="MULTICOPPER_OXIDASE2"/>
    <property type="match status" value="1"/>
</dbReference>
<accession>A0A6A5ZCC7</accession>
<dbReference type="Gene3D" id="2.60.40.420">
    <property type="entry name" value="Cupredoxins - blue copper proteins"/>
    <property type="match status" value="3"/>
</dbReference>
<evidence type="ECO:0000313" key="15">
    <source>
        <dbReference type="Proteomes" id="UP000799770"/>
    </source>
</evidence>
<dbReference type="InterPro" id="IPR008972">
    <property type="entry name" value="Cupredoxin"/>
</dbReference>
<dbReference type="PANTHER" id="PTHR11709">
    <property type="entry name" value="MULTI-COPPER OXIDASE"/>
    <property type="match status" value="1"/>
</dbReference>
<evidence type="ECO:0000256" key="6">
    <source>
        <dbReference type="ARBA" id="ARBA00023002"/>
    </source>
</evidence>
<proteinExistence type="inferred from homology"/>
<dbReference type="EC" id="1.10.3.2" evidence="4"/>
<sequence length="612" mass="66531">MRLQVVAGLVAFATTSVADTIPFDHILWGEQGPSGNHLKRQIQASTEDLVERQDSACKNGPLTRSCWSNGYSVATDFDAKWPTTGNTVTYNFEISNGTCSPDGSVTRPCQMINGNYIGPTIVANWGDQIVVTVSNTMKNNGTGIHWHGIRQLGTVQQDGVPGITECPLAPGDSKTYTWKATQFGTTWYHSHWSAQYGEGIFGAVQINGPASANYDTDLGPILVNDFYYPTSYQVSAAFHASLQRGAAGPPADTILINGKMKASGGTGSYTTYQNLVKGKKYRLRIINPSSDNNIRVSLDGHQFTVISSDLVPIKPYTTSWVLLAVGQRYDVIFTANQAVGNYWFRAEVAQDCASSNNYFGRAVFSYTGAASGDPTSTAATIPTTCKDESPLVPWVVNNVDNATFLNQVGNLQVDITQSQVATNGQNIVVWGVNMTAINVNWNVPTLEYVKTGNTSYPQTFNLIEIPNEGTWSYWIIQETAGTLVPIPHPIHLHGHDFYVLGAGSGTFDKSTSPQGMKFNNPTRRDTAILPGGGWLAIGFPADNPGAWLMHCHIAWHVGDGLAVQFLESKSSSPVGDSAWEQTCAKWQTYNQNPVYPKTDSGLKKARWLEASV</sequence>
<evidence type="ECO:0000256" key="5">
    <source>
        <dbReference type="ARBA" id="ARBA00022723"/>
    </source>
</evidence>
<dbReference type="AlphaFoldDB" id="A0A6A5ZCC7"/>
<dbReference type="EMBL" id="ML977321">
    <property type="protein sequence ID" value="KAF2116397.1"/>
    <property type="molecule type" value="Genomic_DNA"/>
</dbReference>
<gene>
    <name evidence="14" type="ORF">BDV96DRAFT_491581</name>
</gene>
<evidence type="ECO:0000256" key="4">
    <source>
        <dbReference type="ARBA" id="ARBA00012297"/>
    </source>
</evidence>
<dbReference type="SUPFAM" id="SSF49503">
    <property type="entry name" value="Cupredoxins"/>
    <property type="match status" value="3"/>
</dbReference>
<dbReference type="PROSITE" id="PS00079">
    <property type="entry name" value="MULTICOPPER_OXIDASE1"/>
    <property type="match status" value="1"/>
</dbReference>
<dbReference type="InterPro" id="IPR045087">
    <property type="entry name" value="Cu-oxidase_fam"/>
</dbReference>
<keyword evidence="10" id="KW-0732">Signal</keyword>
<dbReference type="OrthoDB" id="2121828at2759"/>
<evidence type="ECO:0000256" key="8">
    <source>
        <dbReference type="ARBA" id="ARBA00023180"/>
    </source>
</evidence>
<keyword evidence="7" id="KW-0186">Copper</keyword>
<dbReference type="Pfam" id="PF07731">
    <property type="entry name" value="Cu-oxidase_2"/>
    <property type="match status" value="1"/>
</dbReference>
<evidence type="ECO:0000256" key="9">
    <source>
        <dbReference type="ARBA" id="ARBA00023185"/>
    </source>
</evidence>
<evidence type="ECO:0000256" key="10">
    <source>
        <dbReference type="SAM" id="SignalP"/>
    </source>
</evidence>
<feature type="chain" id="PRO_5025560311" description="laccase" evidence="10">
    <location>
        <begin position="19"/>
        <end position="612"/>
    </location>
</feature>
<evidence type="ECO:0000259" key="11">
    <source>
        <dbReference type="Pfam" id="PF00394"/>
    </source>
</evidence>
<dbReference type="FunFam" id="2.60.40.420:FF:000045">
    <property type="entry name" value="Laccase 2"/>
    <property type="match status" value="1"/>
</dbReference>
<dbReference type="CDD" id="cd13901">
    <property type="entry name" value="CuRO_3_MaLCC_like"/>
    <property type="match status" value="1"/>
</dbReference>
<dbReference type="InterPro" id="IPR011707">
    <property type="entry name" value="Cu-oxidase-like_N"/>
</dbReference>
<keyword evidence="15" id="KW-1185">Reference proteome</keyword>
<dbReference type="GO" id="GO:0052716">
    <property type="term" value="F:hydroquinone:oxygen oxidoreductase activity"/>
    <property type="evidence" value="ECO:0007669"/>
    <property type="project" value="UniProtKB-EC"/>
</dbReference>
<dbReference type="Pfam" id="PF07732">
    <property type="entry name" value="Cu-oxidase_3"/>
    <property type="match status" value="1"/>
</dbReference>
<reference evidence="14" key="1">
    <citation type="journal article" date="2020" name="Stud. Mycol.">
        <title>101 Dothideomycetes genomes: a test case for predicting lifestyles and emergence of pathogens.</title>
        <authorList>
            <person name="Haridas S."/>
            <person name="Albert R."/>
            <person name="Binder M."/>
            <person name="Bloem J."/>
            <person name="Labutti K."/>
            <person name="Salamov A."/>
            <person name="Andreopoulos B."/>
            <person name="Baker S."/>
            <person name="Barry K."/>
            <person name="Bills G."/>
            <person name="Bluhm B."/>
            <person name="Cannon C."/>
            <person name="Castanera R."/>
            <person name="Culley D."/>
            <person name="Daum C."/>
            <person name="Ezra D."/>
            <person name="Gonzalez J."/>
            <person name="Henrissat B."/>
            <person name="Kuo A."/>
            <person name="Liang C."/>
            <person name="Lipzen A."/>
            <person name="Lutzoni F."/>
            <person name="Magnuson J."/>
            <person name="Mondo S."/>
            <person name="Nolan M."/>
            <person name="Ohm R."/>
            <person name="Pangilinan J."/>
            <person name="Park H.-J."/>
            <person name="Ramirez L."/>
            <person name="Alfaro M."/>
            <person name="Sun H."/>
            <person name="Tritt A."/>
            <person name="Yoshinaga Y."/>
            <person name="Zwiers L.-H."/>
            <person name="Turgeon B."/>
            <person name="Goodwin S."/>
            <person name="Spatafora J."/>
            <person name="Crous P."/>
            <person name="Grigoriev I."/>
        </authorList>
    </citation>
    <scope>NUCLEOTIDE SEQUENCE</scope>
    <source>
        <strain evidence="14">CBS 627.86</strain>
    </source>
</reference>
<evidence type="ECO:0000313" key="14">
    <source>
        <dbReference type="EMBL" id="KAF2116397.1"/>
    </source>
</evidence>
<dbReference type="PANTHER" id="PTHR11709:SF87">
    <property type="entry name" value="LACCASE"/>
    <property type="match status" value="1"/>
</dbReference>
<dbReference type="CDD" id="cd13854">
    <property type="entry name" value="CuRO_1_MaLCC_like"/>
    <property type="match status" value="1"/>
</dbReference>
<dbReference type="InterPro" id="IPR033138">
    <property type="entry name" value="Cu_oxidase_CS"/>
</dbReference>
<keyword evidence="9" id="KW-0439">Lignin degradation</keyword>
<dbReference type="InterPro" id="IPR002355">
    <property type="entry name" value="Cu_oxidase_Cu_BS"/>
</dbReference>
<feature type="domain" description="Plastocyanin-like" evidence="13">
    <location>
        <begin position="94"/>
        <end position="210"/>
    </location>
</feature>
<dbReference type="Pfam" id="PF00394">
    <property type="entry name" value="Cu-oxidase"/>
    <property type="match status" value="1"/>
</dbReference>
<evidence type="ECO:0000256" key="1">
    <source>
        <dbReference type="ARBA" id="ARBA00000349"/>
    </source>
</evidence>
<evidence type="ECO:0000259" key="13">
    <source>
        <dbReference type="Pfam" id="PF07732"/>
    </source>
</evidence>
<keyword evidence="5" id="KW-0479">Metal-binding</keyword>
<dbReference type="CDD" id="cd13880">
    <property type="entry name" value="CuRO_2_MaLCC_like"/>
    <property type="match status" value="1"/>
</dbReference>
<comment type="similarity">
    <text evidence="3">Belongs to the multicopper oxidase family.</text>
</comment>
<protein>
    <recommendedName>
        <fullName evidence="4">laccase</fullName>
        <ecNumber evidence="4">1.10.3.2</ecNumber>
    </recommendedName>
</protein>